<feature type="compositionally biased region" description="Basic and acidic residues" evidence="1">
    <location>
        <begin position="100"/>
        <end position="112"/>
    </location>
</feature>
<organism evidence="2 3">
    <name type="scientific">Ceratitis capitata</name>
    <name type="common">Mediterranean fruit fly</name>
    <name type="synonym">Tephritis capitata</name>
    <dbReference type="NCBI Taxonomy" id="7213"/>
    <lineage>
        <taxon>Eukaryota</taxon>
        <taxon>Metazoa</taxon>
        <taxon>Ecdysozoa</taxon>
        <taxon>Arthropoda</taxon>
        <taxon>Hexapoda</taxon>
        <taxon>Insecta</taxon>
        <taxon>Pterygota</taxon>
        <taxon>Neoptera</taxon>
        <taxon>Endopterygota</taxon>
        <taxon>Diptera</taxon>
        <taxon>Brachycera</taxon>
        <taxon>Muscomorpha</taxon>
        <taxon>Tephritoidea</taxon>
        <taxon>Tephritidae</taxon>
        <taxon>Ceratitis</taxon>
        <taxon>Ceratitis</taxon>
    </lineage>
</organism>
<evidence type="ECO:0000313" key="3">
    <source>
        <dbReference type="Proteomes" id="UP000606786"/>
    </source>
</evidence>
<sequence length="175" mass="17666">MRHTTVILPSNSSNAASGGINAVIGVAVAATATPSTPIVASPQYVEKQSDKSIIFDKPRGVANVSQGTSSGAVASNAGNGSGNSTGAVNSGSNVVTLRTDISKEKDALRENRQSTGSNNSGSSGFSSSGAVSNVASPSTLTTTIRNRGNDGKEKNVRERHDTAESSSSGRKSARN</sequence>
<feature type="compositionally biased region" description="Basic and acidic residues" evidence="1">
    <location>
        <begin position="147"/>
        <end position="163"/>
    </location>
</feature>
<protein>
    <submittedName>
        <fullName evidence="2">(Mediterranean fruit fly) hypothetical protein</fullName>
    </submittedName>
</protein>
<proteinExistence type="predicted"/>
<feature type="compositionally biased region" description="Low complexity" evidence="1">
    <location>
        <begin position="67"/>
        <end position="95"/>
    </location>
</feature>
<feature type="region of interest" description="Disordered" evidence="1">
    <location>
        <begin position="61"/>
        <end position="175"/>
    </location>
</feature>
<evidence type="ECO:0000313" key="2">
    <source>
        <dbReference type="EMBL" id="CAD7003074.1"/>
    </source>
</evidence>
<keyword evidence="3" id="KW-1185">Reference proteome</keyword>
<dbReference type="Proteomes" id="UP000606786">
    <property type="component" value="Unassembled WGS sequence"/>
</dbReference>
<dbReference type="EMBL" id="CAJHJT010000034">
    <property type="protein sequence ID" value="CAD7003074.1"/>
    <property type="molecule type" value="Genomic_DNA"/>
</dbReference>
<dbReference type="OrthoDB" id="10046764at2759"/>
<evidence type="ECO:0000256" key="1">
    <source>
        <dbReference type="SAM" id="MobiDB-lite"/>
    </source>
</evidence>
<name>A0A811UWM5_CERCA</name>
<dbReference type="AlphaFoldDB" id="A0A811UWM5"/>
<accession>A0A811UWM5</accession>
<feature type="compositionally biased region" description="Low complexity" evidence="1">
    <location>
        <begin position="114"/>
        <end position="138"/>
    </location>
</feature>
<comment type="caution">
    <text evidence="2">The sequence shown here is derived from an EMBL/GenBank/DDBJ whole genome shotgun (WGS) entry which is preliminary data.</text>
</comment>
<feature type="compositionally biased region" description="Polar residues" evidence="1">
    <location>
        <begin position="164"/>
        <end position="175"/>
    </location>
</feature>
<reference evidence="2" key="1">
    <citation type="submission" date="2020-11" db="EMBL/GenBank/DDBJ databases">
        <authorList>
            <person name="Whitehead M."/>
        </authorList>
    </citation>
    <scope>NUCLEOTIDE SEQUENCE</scope>
    <source>
        <strain evidence="2">EGII</strain>
    </source>
</reference>
<gene>
    <name evidence="2" type="ORF">CCAP1982_LOCUS11537</name>
</gene>